<dbReference type="Gene3D" id="2.60.40.1120">
    <property type="entry name" value="Carboxypeptidase-like, regulatory domain"/>
    <property type="match status" value="1"/>
</dbReference>
<dbReference type="Proteomes" id="UP000315971">
    <property type="component" value="Unassembled WGS sequence"/>
</dbReference>
<evidence type="ECO:0000256" key="7">
    <source>
        <dbReference type="ARBA" id="ARBA00023237"/>
    </source>
</evidence>
<keyword evidence="12" id="KW-0675">Receptor</keyword>
<dbReference type="InterPro" id="IPR012910">
    <property type="entry name" value="Plug_dom"/>
</dbReference>
<keyword evidence="2 8" id="KW-0813">Transport</keyword>
<evidence type="ECO:0000256" key="3">
    <source>
        <dbReference type="ARBA" id="ARBA00022452"/>
    </source>
</evidence>
<dbReference type="Gene3D" id="2.170.130.10">
    <property type="entry name" value="TonB-dependent receptor, plug domain"/>
    <property type="match status" value="1"/>
</dbReference>
<dbReference type="GO" id="GO:0009279">
    <property type="term" value="C:cell outer membrane"/>
    <property type="evidence" value="ECO:0007669"/>
    <property type="project" value="UniProtKB-SubCell"/>
</dbReference>
<evidence type="ECO:0000256" key="8">
    <source>
        <dbReference type="PROSITE-ProRule" id="PRU01360"/>
    </source>
</evidence>
<evidence type="ECO:0000313" key="12">
    <source>
        <dbReference type="EMBL" id="SMO49100.1"/>
    </source>
</evidence>
<comment type="subcellular location">
    <subcellularLocation>
        <location evidence="1 8">Cell outer membrane</location>
        <topology evidence="1 8">Multi-pass membrane protein</topology>
    </subcellularLocation>
</comment>
<evidence type="ECO:0000256" key="1">
    <source>
        <dbReference type="ARBA" id="ARBA00004571"/>
    </source>
</evidence>
<evidence type="ECO:0000256" key="9">
    <source>
        <dbReference type="RuleBase" id="RU003357"/>
    </source>
</evidence>
<evidence type="ECO:0000259" key="10">
    <source>
        <dbReference type="Pfam" id="PF00593"/>
    </source>
</evidence>
<dbReference type="SUPFAM" id="SSF56935">
    <property type="entry name" value="Porins"/>
    <property type="match status" value="1"/>
</dbReference>
<dbReference type="AlphaFoldDB" id="A0A521BRD4"/>
<dbReference type="Pfam" id="PF13715">
    <property type="entry name" value="CarbopepD_reg_2"/>
    <property type="match status" value="1"/>
</dbReference>
<dbReference type="InterPro" id="IPR037066">
    <property type="entry name" value="Plug_dom_sf"/>
</dbReference>
<dbReference type="RefSeq" id="WP_142602008.1">
    <property type="nucleotide sequence ID" value="NZ_FXSZ01000002.1"/>
</dbReference>
<evidence type="ECO:0000256" key="4">
    <source>
        <dbReference type="ARBA" id="ARBA00022692"/>
    </source>
</evidence>
<dbReference type="PANTHER" id="PTHR30069:SF57">
    <property type="entry name" value="TONB-DEPENDENT RECEPTOR"/>
    <property type="match status" value="1"/>
</dbReference>
<keyword evidence="5 9" id="KW-0798">TonB box</keyword>
<keyword evidence="6 8" id="KW-0472">Membrane</keyword>
<comment type="similarity">
    <text evidence="8 9">Belongs to the TonB-dependent receptor family.</text>
</comment>
<keyword evidence="13" id="KW-1185">Reference proteome</keyword>
<dbReference type="EMBL" id="FXSZ01000002">
    <property type="protein sequence ID" value="SMO49100.1"/>
    <property type="molecule type" value="Genomic_DNA"/>
</dbReference>
<dbReference type="Gene3D" id="2.40.170.20">
    <property type="entry name" value="TonB-dependent receptor, beta-barrel domain"/>
    <property type="match status" value="1"/>
</dbReference>
<feature type="domain" description="TonB-dependent receptor-like beta-barrel" evidence="10">
    <location>
        <begin position="260"/>
        <end position="688"/>
    </location>
</feature>
<dbReference type="GO" id="GO:0030246">
    <property type="term" value="F:carbohydrate binding"/>
    <property type="evidence" value="ECO:0007669"/>
    <property type="project" value="InterPro"/>
</dbReference>
<evidence type="ECO:0000256" key="2">
    <source>
        <dbReference type="ARBA" id="ARBA00022448"/>
    </source>
</evidence>
<dbReference type="OrthoDB" id="9760333at2"/>
<evidence type="ECO:0000256" key="5">
    <source>
        <dbReference type="ARBA" id="ARBA00023077"/>
    </source>
</evidence>
<name>A0A521BRD4_9SPHI</name>
<dbReference type="InterPro" id="IPR039426">
    <property type="entry name" value="TonB-dep_rcpt-like"/>
</dbReference>
<dbReference type="Pfam" id="PF00593">
    <property type="entry name" value="TonB_dep_Rec_b-barrel"/>
    <property type="match status" value="1"/>
</dbReference>
<gene>
    <name evidence="12" type="ORF">SAMN06265350_102395</name>
</gene>
<dbReference type="PROSITE" id="PS52016">
    <property type="entry name" value="TONB_DEPENDENT_REC_3"/>
    <property type="match status" value="1"/>
</dbReference>
<dbReference type="SUPFAM" id="SSF49452">
    <property type="entry name" value="Starch-binding domain-like"/>
    <property type="match status" value="1"/>
</dbReference>
<proteinExistence type="inferred from homology"/>
<feature type="domain" description="TonB-dependent receptor plug" evidence="11">
    <location>
        <begin position="117"/>
        <end position="222"/>
    </location>
</feature>
<evidence type="ECO:0000256" key="6">
    <source>
        <dbReference type="ARBA" id="ARBA00023136"/>
    </source>
</evidence>
<protein>
    <submittedName>
        <fullName evidence="12">Outer membrane receptor for ferrienterochelin and colicins</fullName>
    </submittedName>
</protein>
<dbReference type="GO" id="GO:0015344">
    <property type="term" value="F:siderophore uptake transmembrane transporter activity"/>
    <property type="evidence" value="ECO:0007669"/>
    <property type="project" value="TreeGrafter"/>
</dbReference>
<dbReference type="Pfam" id="PF07715">
    <property type="entry name" value="Plug"/>
    <property type="match status" value="1"/>
</dbReference>
<evidence type="ECO:0000259" key="11">
    <source>
        <dbReference type="Pfam" id="PF07715"/>
    </source>
</evidence>
<keyword evidence="7 8" id="KW-0998">Cell outer membrane</keyword>
<organism evidence="12 13">
    <name type="scientific">Solitalea koreensis</name>
    <dbReference type="NCBI Taxonomy" id="543615"/>
    <lineage>
        <taxon>Bacteria</taxon>
        <taxon>Pseudomonadati</taxon>
        <taxon>Bacteroidota</taxon>
        <taxon>Sphingobacteriia</taxon>
        <taxon>Sphingobacteriales</taxon>
        <taxon>Sphingobacteriaceae</taxon>
        <taxon>Solitalea</taxon>
    </lineage>
</organism>
<dbReference type="InterPro" id="IPR036942">
    <property type="entry name" value="Beta-barrel_TonB_sf"/>
</dbReference>
<keyword evidence="4 8" id="KW-0812">Transmembrane</keyword>
<dbReference type="InterPro" id="IPR000531">
    <property type="entry name" value="Beta-barrel_TonB"/>
</dbReference>
<keyword evidence="3 8" id="KW-1134">Transmembrane beta strand</keyword>
<dbReference type="PANTHER" id="PTHR30069">
    <property type="entry name" value="TONB-DEPENDENT OUTER MEMBRANE RECEPTOR"/>
    <property type="match status" value="1"/>
</dbReference>
<dbReference type="GO" id="GO:0044718">
    <property type="term" value="P:siderophore transmembrane transport"/>
    <property type="evidence" value="ECO:0007669"/>
    <property type="project" value="TreeGrafter"/>
</dbReference>
<reference evidence="12 13" key="1">
    <citation type="submission" date="2017-05" db="EMBL/GenBank/DDBJ databases">
        <authorList>
            <person name="Varghese N."/>
            <person name="Submissions S."/>
        </authorList>
    </citation>
    <scope>NUCLEOTIDE SEQUENCE [LARGE SCALE GENOMIC DNA]</scope>
    <source>
        <strain evidence="12 13">DSM 21342</strain>
    </source>
</reference>
<accession>A0A521BRD4</accession>
<sequence>MKNILLLLICIFPLKGFTQTGQLKGQIHTDGLPLGYVHIKLSGTSIETLADEGGLFSLKNIKVGKYKIVLSRLGYTTVQKTVEIKNEETVTLNITMELQSNALEEVVVSGTMKEISKLSSPIPVEVYTPQLFKKNPSPNIFESLGMVNGVQPQLNCNVCNTGDIHINGMEGPYTMILIDGMPIVSSLATVYGLAGIPNSMVKRIEIVKGPASTLYGSEAVGGLVNIITKDPATSPTLNADVSTTSYSEYNADIAGRFNLKGTNSLVGINIYNYGTKHDINHDNFTDVTQQQRASVFNKWNFTRKSNLSAGLALRYVYENRWGGELQWQPKFRGTDSIYGESIKTNRFEIIGNYGIKLGQEKLLAEYSYNFHHQDSYYGTTKFLAEQQIAFAQIRWNKTFGKHDLLAGIPLRYTFYDDNTAGTAQKGMNNPMKNFLPGIFVQNEYRPTEKLTVLTGLRYDYHHDHGSIFTPRLSFKFSPNRTNTFRLSGGNGYRVVNLFTEDHAALTGARTVIIKNELKPEQSWNANLNYSSSIQHKSGFINLDASVFYTYFTNKIIGDFSTDPQSIVYDNLSGHAISKGITLNTDFSFNSLKIMAGVTIMDVYQVDSSKVTSQQFAPKFSGTYSVSYSLNKIGLSIDYTGRLNGSMYLPVQKPYDIRSEKSPTYTIMNLQVTKKFSNGLEVYTGVKNLLNFIPKNPILRPEDPFGNRPYVPNPNNEVFDPSYSYSQMQGIKGFLGIRYNIK</sequence>
<dbReference type="InterPro" id="IPR013784">
    <property type="entry name" value="Carb-bd-like_fold"/>
</dbReference>
<evidence type="ECO:0000313" key="13">
    <source>
        <dbReference type="Proteomes" id="UP000315971"/>
    </source>
</evidence>